<protein>
    <submittedName>
        <fullName evidence="5">Histone-lysine N-methyltransferase, H3 lysine-9 specific protein</fullName>
    </submittedName>
</protein>
<dbReference type="EMBL" id="JARAOO010000004">
    <property type="protein sequence ID" value="KAJ7970613.1"/>
    <property type="molecule type" value="Genomic_DNA"/>
</dbReference>
<name>A0AAD7M633_QUISA</name>
<dbReference type="Proteomes" id="UP001163823">
    <property type="component" value="Chromosome 4"/>
</dbReference>
<evidence type="ECO:0000313" key="6">
    <source>
        <dbReference type="Proteomes" id="UP001163823"/>
    </source>
</evidence>
<dbReference type="Gene3D" id="2.30.280.10">
    <property type="entry name" value="SRA-YDG"/>
    <property type="match status" value="1"/>
</dbReference>
<dbReference type="GO" id="GO:0042054">
    <property type="term" value="F:histone methyltransferase activity"/>
    <property type="evidence" value="ECO:0007669"/>
    <property type="project" value="TreeGrafter"/>
</dbReference>
<comment type="caution">
    <text evidence="5">The sequence shown here is derived from an EMBL/GenBank/DDBJ whole genome shotgun (WGS) entry which is preliminary data.</text>
</comment>
<comment type="subcellular location">
    <subcellularLocation>
        <location evidence="1">Chromosome</location>
        <location evidence="1">Centromere</location>
    </subcellularLocation>
    <subcellularLocation>
        <location evidence="3">Nucleus</location>
    </subcellularLocation>
</comment>
<accession>A0AAD7M633</accession>
<sequence>MAYKRKCFEGYEEVSVSIESRVISKDLQSSARDKVKETLTDFRKLYAKLLQEHEGNKSYSARNITQKTLEVAAKRFEKLHKCVNVSKRLGQVPGVEVGDQFRFRAELYVIGLHRSMQSGIHYMQKDWKTYAISIVDSQRYDNVMDNSMDELTYMGHGGNPAVKSVKPRDQKLEGGNLALKNSMEAKTPVRVIRKTSNNLYTYLGLYLVIGMVQERGKYGKLVFKFSLKRTPQPTNIDSRNVIRQKRDVVSNIEALQVKK</sequence>
<keyword evidence="6" id="KW-1185">Reference proteome</keyword>
<dbReference type="AlphaFoldDB" id="A0AAD7M633"/>
<evidence type="ECO:0000256" key="2">
    <source>
        <dbReference type="ARBA" id="ARBA00023242"/>
    </source>
</evidence>
<evidence type="ECO:0000256" key="3">
    <source>
        <dbReference type="PROSITE-ProRule" id="PRU00358"/>
    </source>
</evidence>
<dbReference type="EMBL" id="JARAOO010000004">
    <property type="protein sequence ID" value="KAJ7970612.1"/>
    <property type="molecule type" value="Genomic_DNA"/>
</dbReference>
<evidence type="ECO:0000256" key="1">
    <source>
        <dbReference type="ARBA" id="ARBA00004584"/>
    </source>
</evidence>
<dbReference type="SMART" id="SM00466">
    <property type="entry name" value="SRA"/>
    <property type="match status" value="1"/>
</dbReference>
<dbReference type="KEGG" id="qsa:O6P43_008770"/>
<dbReference type="InterPro" id="IPR036987">
    <property type="entry name" value="SRA-YDG_sf"/>
</dbReference>
<dbReference type="Pfam" id="PF02182">
    <property type="entry name" value="SAD_SRA"/>
    <property type="match status" value="1"/>
</dbReference>
<dbReference type="InterPro" id="IPR003105">
    <property type="entry name" value="SRA_YDG"/>
</dbReference>
<dbReference type="GO" id="GO:0005634">
    <property type="term" value="C:nucleus"/>
    <property type="evidence" value="ECO:0007669"/>
    <property type="project" value="UniProtKB-SubCell"/>
</dbReference>
<dbReference type="SUPFAM" id="SSF88697">
    <property type="entry name" value="PUA domain-like"/>
    <property type="match status" value="1"/>
</dbReference>
<dbReference type="GO" id="GO:0000775">
    <property type="term" value="C:chromosome, centromeric region"/>
    <property type="evidence" value="ECO:0007669"/>
    <property type="project" value="UniProtKB-SubCell"/>
</dbReference>
<dbReference type="PANTHER" id="PTHR45660:SF46">
    <property type="entry name" value="HISTONE-LYSINE N-METHYLTRANSFERASE, H3 LYSINE-9 SPECIFIC SUVH6"/>
    <property type="match status" value="1"/>
</dbReference>
<reference evidence="5" key="1">
    <citation type="journal article" date="2023" name="Science">
        <title>Elucidation of the pathway for biosynthesis of saponin adjuvants from the soapbark tree.</title>
        <authorList>
            <person name="Reed J."/>
            <person name="Orme A."/>
            <person name="El-Demerdash A."/>
            <person name="Owen C."/>
            <person name="Martin L.B.B."/>
            <person name="Misra R.C."/>
            <person name="Kikuchi S."/>
            <person name="Rejzek M."/>
            <person name="Martin A.C."/>
            <person name="Harkess A."/>
            <person name="Leebens-Mack J."/>
            <person name="Louveau T."/>
            <person name="Stephenson M.J."/>
            <person name="Osbourn A."/>
        </authorList>
    </citation>
    <scope>NUCLEOTIDE SEQUENCE</scope>
    <source>
        <strain evidence="5">S10</strain>
    </source>
</reference>
<dbReference type="InterPro" id="IPR051357">
    <property type="entry name" value="H3K9_HMTase_SUVAR3-9"/>
</dbReference>
<dbReference type="EMBL" id="JARAOO010000004">
    <property type="protein sequence ID" value="KAJ7970611.1"/>
    <property type="molecule type" value="Genomic_DNA"/>
</dbReference>
<organism evidence="5 6">
    <name type="scientific">Quillaja saponaria</name>
    <name type="common">Soap bark tree</name>
    <dbReference type="NCBI Taxonomy" id="32244"/>
    <lineage>
        <taxon>Eukaryota</taxon>
        <taxon>Viridiplantae</taxon>
        <taxon>Streptophyta</taxon>
        <taxon>Embryophyta</taxon>
        <taxon>Tracheophyta</taxon>
        <taxon>Spermatophyta</taxon>
        <taxon>Magnoliopsida</taxon>
        <taxon>eudicotyledons</taxon>
        <taxon>Gunneridae</taxon>
        <taxon>Pentapetalae</taxon>
        <taxon>rosids</taxon>
        <taxon>fabids</taxon>
        <taxon>Fabales</taxon>
        <taxon>Quillajaceae</taxon>
        <taxon>Quillaja</taxon>
    </lineage>
</organism>
<gene>
    <name evidence="5" type="ORF">O6P43_008770</name>
</gene>
<dbReference type="GO" id="GO:0003690">
    <property type="term" value="F:double-stranded DNA binding"/>
    <property type="evidence" value="ECO:0007669"/>
    <property type="project" value="TreeGrafter"/>
</dbReference>
<dbReference type="InterPro" id="IPR015947">
    <property type="entry name" value="PUA-like_sf"/>
</dbReference>
<dbReference type="PROSITE" id="PS51015">
    <property type="entry name" value="YDG"/>
    <property type="match status" value="1"/>
</dbReference>
<evidence type="ECO:0000259" key="4">
    <source>
        <dbReference type="PROSITE" id="PS51015"/>
    </source>
</evidence>
<dbReference type="PANTHER" id="PTHR45660">
    <property type="entry name" value="HISTONE-LYSINE N-METHYLTRANSFERASE SETMAR"/>
    <property type="match status" value="1"/>
</dbReference>
<proteinExistence type="predicted"/>
<evidence type="ECO:0000313" key="5">
    <source>
        <dbReference type="EMBL" id="KAJ7970613.1"/>
    </source>
</evidence>
<keyword evidence="2 3" id="KW-0539">Nucleus</keyword>
<feature type="domain" description="YDG" evidence="4">
    <location>
        <begin position="90"/>
        <end position="229"/>
    </location>
</feature>